<dbReference type="InterPro" id="IPR000415">
    <property type="entry name" value="Nitroreductase-like"/>
</dbReference>
<evidence type="ECO:0000259" key="6">
    <source>
        <dbReference type="Pfam" id="PF00881"/>
    </source>
</evidence>
<feature type="domain" description="Nitroreductase" evidence="6">
    <location>
        <begin position="68"/>
        <end position="152"/>
    </location>
</feature>
<keyword evidence="3" id="KW-0285">Flavoprotein</keyword>
<dbReference type="PANTHER" id="PTHR43673:SF2">
    <property type="entry name" value="NITROREDUCTASE"/>
    <property type="match status" value="1"/>
</dbReference>
<keyword evidence="8" id="KW-1185">Reference proteome</keyword>
<dbReference type="PATRIC" id="fig|1123384.7.peg.553"/>
<evidence type="ECO:0000256" key="1">
    <source>
        <dbReference type="ARBA" id="ARBA00001917"/>
    </source>
</evidence>
<comment type="cofactor">
    <cofactor evidence="1">
        <name>FMN</name>
        <dbReference type="ChEBI" id="CHEBI:58210"/>
    </cofactor>
</comment>
<evidence type="ECO:0000256" key="3">
    <source>
        <dbReference type="ARBA" id="ARBA00022630"/>
    </source>
</evidence>
<dbReference type="Proteomes" id="UP000077469">
    <property type="component" value="Chromosome"/>
</dbReference>
<dbReference type="PANTHER" id="PTHR43673">
    <property type="entry name" value="NAD(P)H NITROREDUCTASE YDGI-RELATED"/>
    <property type="match status" value="1"/>
</dbReference>
<accession>A0A0X1KPX1</accession>
<dbReference type="OrthoDB" id="9812105at2"/>
<dbReference type="Gene3D" id="3.40.109.10">
    <property type="entry name" value="NADH Oxidase"/>
    <property type="match status" value="1"/>
</dbReference>
<dbReference type="AlphaFoldDB" id="A0A0X1KPX1"/>
<protein>
    <submittedName>
        <fullName evidence="7">NADH dehydrogenase</fullName>
    </submittedName>
</protein>
<dbReference type="SUPFAM" id="SSF55469">
    <property type="entry name" value="FMN-dependent nitroreductase-like"/>
    <property type="match status" value="1"/>
</dbReference>
<evidence type="ECO:0000256" key="5">
    <source>
        <dbReference type="ARBA" id="ARBA00023002"/>
    </source>
</evidence>
<evidence type="ECO:0000256" key="4">
    <source>
        <dbReference type="ARBA" id="ARBA00022643"/>
    </source>
</evidence>
<dbReference type="Pfam" id="PF00881">
    <property type="entry name" value="Nitroreductase"/>
    <property type="match status" value="2"/>
</dbReference>
<dbReference type="RefSeq" id="WP_031503872.1">
    <property type="nucleotide sequence ID" value="NC_022795.1"/>
</dbReference>
<name>A0A0X1KPX1_9THEM</name>
<dbReference type="PaxDb" id="1123384-AJ81_02805"/>
<dbReference type="EMBL" id="CP007141">
    <property type="protein sequence ID" value="AJC73312.1"/>
    <property type="molecule type" value="Genomic_DNA"/>
</dbReference>
<gene>
    <name evidence="7" type="ORF">AJ81_02805</name>
</gene>
<organism evidence="7 8">
    <name type="scientific">Pseudothermotoga hypogea DSM 11164 = NBRC 106472</name>
    <dbReference type="NCBI Taxonomy" id="1123384"/>
    <lineage>
        <taxon>Bacteria</taxon>
        <taxon>Thermotogati</taxon>
        <taxon>Thermotogota</taxon>
        <taxon>Thermotogae</taxon>
        <taxon>Thermotogales</taxon>
        <taxon>Thermotogaceae</taxon>
        <taxon>Pseudothermotoga</taxon>
    </lineage>
</organism>
<evidence type="ECO:0000256" key="2">
    <source>
        <dbReference type="ARBA" id="ARBA00007118"/>
    </source>
</evidence>
<evidence type="ECO:0000313" key="8">
    <source>
        <dbReference type="Proteomes" id="UP000077469"/>
    </source>
</evidence>
<evidence type="ECO:0000313" key="7">
    <source>
        <dbReference type="EMBL" id="AJC73312.1"/>
    </source>
</evidence>
<dbReference type="GO" id="GO:0016491">
    <property type="term" value="F:oxidoreductase activity"/>
    <property type="evidence" value="ECO:0007669"/>
    <property type="project" value="UniProtKB-KW"/>
</dbReference>
<keyword evidence="4" id="KW-0288">FMN</keyword>
<feature type="domain" description="Nitroreductase" evidence="6">
    <location>
        <begin position="7"/>
        <end position="67"/>
    </location>
</feature>
<proteinExistence type="inferred from homology"/>
<sequence length="173" mass="19617">MELIEAIRTRRSIRKYDSSRDVPKQTIEEILELALNAPSAGNRQPWRLHVVRNPSLKKALCEAAFGQTYIEEAPWVICVVAVPEESGSRYGDRGRNLYCIQDTAALITYIMLIAREFGLDTCWIGAFDEEKANKILGLPAGQRCVAMLPIGHAAEPRKNRPRKPLREILTYHE</sequence>
<dbReference type="KEGG" id="phy:AJ81_02805"/>
<keyword evidence="5" id="KW-0560">Oxidoreductase</keyword>
<dbReference type="STRING" id="1123384.AJ81_02805"/>
<reference evidence="7 8" key="1">
    <citation type="submission" date="2014-01" db="EMBL/GenBank/DDBJ databases">
        <title>Genome sequencing of Thermotog hypogea.</title>
        <authorList>
            <person name="Zhang X."/>
            <person name="Alvare G."/>
            <person name="Fristensky B."/>
            <person name="Chen L."/>
            <person name="Suen T."/>
            <person name="Chen Q."/>
            <person name="Ma K."/>
        </authorList>
    </citation>
    <scope>NUCLEOTIDE SEQUENCE [LARGE SCALE GENOMIC DNA]</scope>
    <source>
        <strain evidence="7 8">DSM 11164</strain>
    </source>
</reference>
<comment type="similarity">
    <text evidence="2">Belongs to the nitroreductase family.</text>
</comment>
<dbReference type="InterPro" id="IPR029479">
    <property type="entry name" value="Nitroreductase"/>
</dbReference>